<protein>
    <submittedName>
        <fullName evidence="1">Uncharacterized protein</fullName>
    </submittedName>
</protein>
<sequence>MKSSPKAWRSEKSKSCTLELVTVVPGWPQFCQAWQKLGKLVPKPCHDSCLSGHGRGRIC</sequence>
<accession>A0A392SBU0</accession>
<name>A0A392SBU0_9FABA</name>
<reference evidence="1 2" key="1">
    <citation type="journal article" date="2018" name="Front. Plant Sci.">
        <title>Red Clover (Trifolium pratense) and Zigzag Clover (T. medium) - A Picture of Genomic Similarities and Differences.</title>
        <authorList>
            <person name="Dluhosova J."/>
            <person name="Istvanek J."/>
            <person name="Nedelnik J."/>
            <person name="Repkova J."/>
        </authorList>
    </citation>
    <scope>NUCLEOTIDE SEQUENCE [LARGE SCALE GENOMIC DNA]</scope>
    <source>
        <strain evidence="2">cv. 10/8</strain>
        <tissue evidence="1">Leaf</tissue>
    </source>
</reference>
<dbReference type="Proteomes" id="UP000265520">
    <property type="component" value="Unassembled WGS sequence"/>
</dbReference>
<keyword evidence="2" id="KW-1185">Reference proteome</keyword>
<evidence type="ECO:0000313" key="1">
    <source>
        <dbReference type="EMBL" id="MCI46413.1"/>
    </source>
</evidence>
<proteinExistence type="predicted"/>
<dbReference type="AlphaFoldDB" id="A0A392SBU0"/>
<evidence type="ECO:0000313" key="2">
    <source>
        <dbReference type="Proteomes" id="UP000265520"/>
    </source>
</evidence>
<comment type="caution">
    <text evidence="1">The sequence shown here is derived from an EMBL/GenBank/DDBJ whole genome shotgun (WGS) entry which is preliminary data.</text>
</comment>
<organism evidence="1 2">
    <name type="scientific">Trifolium medium</name>
    <dbReference type="NCBI Taxonomy" id="97028"/>
    <lineage>
        <taxon>Eukaryota</taxon>
        <taxon>Viridiplantae</taxon>
        <taxon>Streptophyta</taxon>
        <taxon>Embryophyta</taxon>
        <taxon>Tracheophyta</taxon>
        <taxon>Spermatophyta</taxon>
        <taxon>Magnoliopsida</taxon>
        <taxon>eudicotyledons</taxon>
        <taxon>Gunneridae</taxon>
        <taxon>Pentapetalae</taxon>
        <taxon>rosids</taxon>
        <taxon>fabids</taxon>
        <taxon>Fabales</taxon>
        <taxon>Fabaceae</taxon>
        <taxon>Papilionoideae</taxon>
        <taxon>50 kb inversion clade</taxon>
        <taxon>NPAAA clade</taxon>
        <taxon>Hologalegina</taxon>
        <taxon>IRL clade</taxon>
        <taxon>Trifolieae</taxon>
        <taxon>Trifolium</taxon>
    </lineage>
</organism>
<dbReference type="EMBL" id="LXQA010357188">
    <property type="protein sequence ID" value="MCI46413.1"/>
    <property type="molecule type" value="Genomic_DNA"/>
</dbReference>